<dbReference type="AlphaFoldDB" id="A0A3D9IBW1"/>
<evidence type="ECO:0000313" key="1">
    <source>
        <dbReference type="EMBL" id="RED59145.1"/>
    </source>
</evidence>
<accession>A0A3D9IBW1</accession>
<proteinExistence type="predicted"/>
<reference evidence="1 2" key="1">
    <citation type="submission" date="2018-07" db="EMBL/GenBank/DDBJ databases">
        <title>Genomic Encyclopedia of Type Strains, Phase III (KMG-III): the genomes of soil and plant-associated and newly described type strains.</title>
        <authorList>
            <person name="Whitman W."/>
        </authorList>
    </citation>
    <scope>NUCLEOTIDE SEQUENCE [LARGE SCALE GENOMIC DNA]</scope>
    <source>
        <strain evidence="1 2">CECT 7287</strain>
    </source>
</reference>
<comment type="caution">
    <text evidence="1">The sequence shown here is derived from an EMBL/GenBank/DDBJ whole genome shotgun (WGS) entry which is preliminary data.</text>
</comment>
<evidence type="ECO:0000313" key="2">
    <source>
        <dbReference type="Proteomes" id="UP000256977"/>
    </source>
</evidence>
<protein>
    <submittedName>
        <fullName evidence="1">Uncharacterized protein</fullName>
    </submittedName>
</protein>
<organism evidence="1 2">
    <name type="scientific">Cohnella phaseoli</name>
    <dbReference type="NCBI Taxonomy" id="456490"/>
    <lineage>
        <taxon>Bacteria</taxon>
        <taxon>Bacillati</taxon>
        <taxon>Bacillota</taxon>
        <taxon>Bacilli</taxon>
        <taxon>Bacillales</taxon>
        <taxon>Paenibacillaceae</taxon>
        <taxon>Cohnella</taxon>
    </lineage>
</organism>
<name>A0A3D9IBW1_9BACL</name>
<keyword evidence="2" id="KW-1185">Reference proteome</keyword>
<sequence length="156" mass="18519">MNEYIERGKRLGHFRAFVQEIAAKEGDFLPISEEQSSLYWLLAVPEELNIMNFAYEVQADYELYDDYLEIIQQFDREYKEIVNQFKSKLPLMNKEQLVAFGQRFDKAYDLFIDKALRDWGVSRSGKKLTIQFQPPKEILIQGIQELTLIREELEVL</sequence>
<dbReference type="EMBL" id="QRDZ01000032">
    <property type="protein sequence ID" value="RED59145.1"/>
    <property type="molecule type" value="Genomic_DNA"/>
</dbReference>
<dbReference type="Proteomes" id="UP000256977">
    <property type="component" value="Unassembled WGS sequence"/>
</dbReference>
<gene>
    <name evidence="1" type="ORF">DFP98_13268</name>
</gene>